<dbReference type="AlphaFoldDB" id="A0AAD6UTX5"/>
<sequence>MTPVTSPTLAAYGDKWRKNLKRKDVPETASHLRVVYIRECFSSISLSPEEREYHDSQDLDVSKDALNLRSISQASVSGALGPSFLPQLVTARATRCQEVSWHVHLILQQKIMLSRRLGAAQSIEQNTASVKKLLMVFVWFDKVQENSSEQAKIAQEPSFAWNLEATLYSNYLGGSGETARDREERYLAPDAVRRRAASLPAFRKLTISP</sequence>
<evidence type="ECO:0000313" key="2">
    <source>
        <dbReference type="Proteomes" id="UP001219525"/>
    </source>
</evidence>
<name>A0AAD6UTX5_9AGAR</name>
<evidence type="ECO:0000313" key="1">
    <source>
        <dbReference type="EMBL" id="KAJ7192240.1"/>
    </source>
</evidence>
<dbReference type="EMBL" id="JARJCW010000122">
    <property type="protein sequence ID" value="KAJ7192240.1"/>
    <property type="molecule type" value="Genomic_DNA"/>
</dbReference>
<accession>A0AAD6UTX5</accession>
<comment type="caution">
    <text evidence="1">The sequence shown here is derived from an EMBL/GenBank/DDBJ whole genome shotgun (WGS) entry which is preliminary data.</text>
</comment>
<gene>
    <name evidence="1" type="ORF">GGX14DRAFT_406495</name>
</gene>
<dbReference type="Proteomes" id="UP001219525">
    <property type="component" value="Unassembled WGS sequence"/>
</dbReference>
<proteinExistence type="predicted"/>
<protein>
    <submittedName>
        <fullName evidence="1">Uncharacterized protein</fullName>
    </submittedName>
</protein>
<keyword evidence="2" id="KW-1185">Reference proteome</keyword>
<organism evidence="1 2">
    <name type="scientific">Mycena pura</name>
    <dbReference type="NCBI Taxonomy" id="153505"/>
    <lineage>
        <taxon>Eukaryota</taxon>
        <taxon>Fungi</taxon>
        <taxon>Dikarya</taxon>
        <taxon>Basidiomycota</taxon>
        <taxon>Agaricomycotina</taxon>
        <taxon>Agaricomycetes</taxon>
        <taxon>Agaricomycetidae</taxon>
        <taxon>Agaricales</taxon>
        <taxon>Marasmiineae</taxon>
        <taxon>Mycenaceae</taxon>
        <taxon>Mycena</taxon>
    </lineage>
</organism>
<reference evidence="1" key="1">
    <citation type="submission" date="2023-03" db="EMBL/GenBank/DDBJ databases">
        <title>Massive genome expansion in bonnet fungi (Mycena s.s.) driven by repeated elements and novel gene families across ecological guilds.</title>
        <authorList>
            <consortium name="Lawrence Berkeley National Laboratory"/>
            <person name="Harder C.B."/>
            <person name="Miyauchi S."/>
            <person name="Viragh M."/>
            <person name="Kuo A."/>
            <person name="Thoen E."/>
            <person name="Andreopoulos B."/>
            <person name="Lu D."/>
            <person name="Skrede I."/>
            <person name="Drula E."/>
            <person name="Henrissat B."/>
            <person name="Morin E."/>
            <person name="Kohler A."/>
            <person name="Barry K."/>
            <person name="LaButti K."/>
            <person name="Morin E."/>
            <person name="Salamov A."/>
            <person name="Lipzen A."/>
            <person name="Mereny Z."/>
            <person name="Hegedus B."/>
            <person name="Baldrian P."/>
            <person name="Stursova M."/>
            <person name="Weitz H."/>
            <person name="Taylor A."/>
            <person name="Grigoriev I.V."/>
            <person name="Nagy L.G."/>
            <person name="Martin F."/>
            <person name="Kauserud H."/>
        </authorList>
    </citation>
    <scope>NUCLEOTIDE SEQUENCE</scope>
    <source>
        <strain evidence="1">9144</strain>
    </source>
</reference>